<dbReference type="RefSeq" id="WP_044454950.1">
    <property type="nucleotide sequence ID" value="NZ_CABPSQ010000006.1"/>
</dbReference>
<keyword evidence="1" id="KW-0805">Transcription regulation</keyword>
<dbReference type="Gene3D" id="1.10.357.10">
    <property type="entry name" value="Tetracycline Repressor, domain 2"/>
    <property type="match status" value="1"/>
</dbReference>
<keyword evidence="8" id="KW-1185">Reference proteome</keyword>
<feature type="region of interest" description="Disordered" evidence="5">
    <location>
        <begin position="194"/>
        <end position="220"/>
    </location>
</feature>
<evidence type="ECO:0000259" key="6">
    <source>
        <dbReference type="PROSITE" id="PS50977"/>
    </source>
</evidence>
<sequence>MAQVKKAEMRDAIEAAAFDLFCRKGYTATTMTEIAKASGMTVANLYVYFDSKLLIYYEIYSPWLLRQLTTLREAVRKFPTPRTRLKRIIIGLWGDIPTADQSFGNGMIEALASAPRDLHKPNDLLRRCETFLSEMIAESLSGEHARIATDTLLSHVLWMAYDGFTINSRIGDTRDLDAIATLLTDLILGPENVKTSKPTKAATARAPRQRDAAQQRKTSA</sequence>
<reference evidence="7 8" key="1">
    <citation type="submission" date="2019-08" db="EMBL/GenBank/DDBJ databases">
        <authorList>
            <person name="Peeters C."/>
        </authorList>
    </citation>
    <scope>NUCLEOTIDE SEQUENCE [LARGE SCALE GENOMIC DNA]</scope>
    <source>
        <strain evidence="7 8">LMG 31118</strain>
    </source>
</reference>
<dbReference type="InterPro" id="IPR050109">
    <property type="entry name" value="HTH-type_TetR-like_transc_reg"/>
</dbReference>
<proteinExistence type="predicted"/>
<feature type="DNA-binding region" description="H-T-H motif" evidence="4">
    <location>
        <begin position="30"/>
        <end position="49"/>
    </location>
</feature>
<keyword evidence="2 4" id="KW-0238">DNA-binding</keyword>
<gene>
    <name evidence="7" type="ORF">PCA31118_03376</name>
</gene>
<keyword evidence="3" id="KW-0804">Transcription</keyword>
<accession>A0A5E5A8E9</accession>
<dbReference type="Pfam" id="PF00440">
    <property type="entry name" value="TetR_N"/>
    <property type="match status" value="1"/>
</dbReference>
<feature type="domain" description="HTH tetR-type" evidence="6">
    <location>
        <begin position="7"/>
        <end position="67"/>
    </location>
</feature>
<protein>
    <submittedName>
        <fullName evidence="7">TetR family transcriptional regulator</fullName>
    </submittedName>
</protein>
<evidence type="ECO:0000256" key="1">
    <source>
        <dbReference type="ARBA" id="ARBA00023015"/>
    </source>
</evidence>
<evidence type="ECO:0000256" key="5">
    <source>
        <dbReference type="SAM" id="MobiDB-lite"/>
    </source>
</evidence>
<dbReference type="GO" id="GO:0000976">
    <property type="term" value="F:transcription cis-regulatory region binding"/>
    <property type="evidence" value="ECO:0007669"/>
    <property type="project" value="TreeGrafter"/>
</dbReference>
<dbReference type="SUPFAM" id="SSF46689">
    <property type="entry name" value="Homeodomain-like"/>
    <property type="match status" value="1"/>
</dbReference>
<dbReference type="Proteomes" id="UP000414136">
    <property type="component" value="Unassembled WGS sequence"/>
</dbReference>
<dbReference type="EMBL" id="CABPSQ010000006">
    <property type="protein sequence ID" value="VVE69971.1"/>
    <property type="molecule type" value="Genomic_DNA"/>
</dbReference>
<evidence type="ECO:0000256" key="3">
    <source>
        <dbReference type="ARBA" id="ARBA00023163"/>
    </source>
</evidence>
<dbReference type="GO" id="GO:0003700">
    <property type="term" value="F:DNA-binding transcription factor activity"/>
    <property type="evidence" value="ECO:0007669"/>
    <property type="project" value="TreeGrafter"/>
</dbReference>
<dbReference type="InterPro" id="IPR001647">
    <property type="entry name" value="HTH_TetR"/>
</dbReference>
<dbReference type="InterPro" id="IPR009057">
    <property type="entry name" value="Homeodomain-like_sf"/>
</dbReference>
<dbReference type="PANTHER" id="PTHR30055">
    <property type="entry name" value="HTH-TYPE TRANSCRIPTIONAL REGULATOR RUTR"/>
    <property type="match status" value="1"/>
</dbReference>
<dbReference type="PROSITE" id="PS50977">
    <property type="entry name" value="HTH_TETR_2"/>
    <property type="match status" value="1"/>
</dbReference>
<evidence type="ECO:0000256" key="2">
    <source>
        <dbReference type="ARBA" id="ARBA00023125"/>
    </source>
</evidence>
<dbReference type="AlphaFoldDB" id="A0A5E5A8E9"/>
<name>A0A5E5A8E9_9BURK</name>
<evidence type="ECO:0000313" key="7">
    <source>
        <dbReference type="EMBL" id="VVE69971.1"/>
    </source>
</evidence>
<dbReference type="PRINTS" id="PR00455">
    <property type="entry name" value="HTHTETR"/>
</dbReference>
<evidence type="ECO:0000313" key="8">
    <source>
        <dbReference type="Proteomes" id="UP000414136"/>
    </source>
</evidence>
<dbReference type="OrthoDB" id="8688418at2"/>
<dbReference type="PANTHER" id="PTHR30055:SF234">
    <property type="entry name" value="HTH-TYPE TRANSCRIPTIONAL REGULATOR BETI"/>
    <property type="match status" value="1"/>
</dbReference>
<organism evidence="7 8">
    <name type="scientific">Pandoraea captiosa</name>
    <dbReference type="NCBI Taxonomy" id="2508302"/>
    <lineage>
        <taxon>Bacteria</taxon>
        <taxon>Pseudomonadati</taxon>
        <taxon>Pseudomonadota</taxon>
        <taxon>Betaproteobacteria</taxon>
        <taxon>Burkholderiales</taxon>
        <taxon>Burkholderiaceae</taxon>
        <taxon>Pandoraea</taxon>
    </lineage>
</organism>
<evidence type="ECO:0000256" key="4">
    <source>
        <dbReference type="PROSITE-ProRule" id="PRU00335"/>
    </source>
</evidence>